<dbReference type="OrthoDB" id="1072226at2759"/>
<dbReference type="AlphaFoldDB" id="A0A7J6V305"/>
<keyword evidence="6" id="KW-1185">Reference proteome</keyword>
<evidence type="ECO:0000256" key="1">
    <source>
        <dbReference type="ARBA" id="ARBA00007447"/>
    </source>
</evidence>
<accession>A0A7J6V305</accession>
<dbReference type="Proteomes" id="UP000554482">
    <property type="component" value="Unassembled WGS sequence"/>
</dbReference>
<feature type="domain" description="Peptidase A1" evidence="4">
    <location>
        <begin position="25"/>
        <end position="369"/>
    </location>
</feature>
<keyword evidence="3" id="KW-0378">Hydrolase</keyword>
<comment type="caution">
    <text evidence="5">The sequence shown here is derived from an EMBL/GenBank/DDBJ whole genome shotgun (WGS) entry which is preliminary data.</text>
</comment>
<dbReference type="PROSITE" id="PS51767">
    <property type="entry name" value="PEPTIDASE_A1"/>
    <property type="match status" value="1"/>
</dbReference>
<dbReference type="InterPro" id="IPR033121">
    <property type="entry name" value="PEPTIDASE_A1"/>
</dbReference>
<evidence type="ECO:0000313" key="6">
    <source>
        <dbReference type="Proteomes" id="UP000554482"/>
    </source>
</evidence>
<dbReference type="InterPro" id="IPR032799">
    <property type="entry name" value="TAXi_C"/>
</dbReference>
<sequence>MNKTNVKLDALVPVVAGQPYNDGGYFITIGIGTPVQVYILAVDTASDLTWVQSSACTTCFTPITTRGQELKNYNPSQSISRVGVNTDDRLCRAISSIKDFEYIRKRNRDGKIIDLSCRYKESYRDKCSTGGELIVDVLSLGDTKFPNHGIGLGLENVGSRGIFGLGGGRISFVSQAKLRSFSHCFVDFNSAGESTMEFNVDIPNNNQGIISSYIHPRIEETKYYLDLTEVRVNDERIDIPEYDEQENMGGTILDIGAHLSSFVPDVYSKIEAAFTSQIPLVRHDDVVENIKFCYAGKPDVIPTITLVFGRGEENLLILPDDSVLTPLGRSELHCFLFKDGSKPYSAIGNMQLQHFRVYYDVSNSESGQIMFVPRQC</sequence>
<reference evidence="5 6" key="1">
    <citation type="submission" date="2020-06" db="EMBL/GenBank/DDBJ databases">
        <title>Transcriptomic and genomic resources for Thalictrum thalictroides and T. hernandezii: Facilitating candidate gene discovery in an emerging model plant lineage.</title>
        <authorList>
            <person name="Arias T."/>
            <person name="Riano-Pachon D.M."/>
            <person name="Di Stilio V.S."/>
        </authorList>
    </citation>
    <scope>NUCLEOTIDE SEQUENCE [LARGE SCALE GENOMIC DNA]</scope>
    <source>
        <strain evidence="6">cv. WT478/WT964</strain>
        <tissue evidence="5">Leaves</tissue>
    </source>
</reference>
<dbReference type="Pfam" id="PF14543">
    <property type="entry name" value="TAXi_N"/>
    <property type="match status" value="1"/>
</dbReference>
<gene>
    <name evidence="5" type="ORF">FRX31_031345</name>
</gene>
<dbReference type="GO" id="GO:0006508">
    <property type="term" value="P:proteolysis"/>
    <property type="evidence" value="ECO:0007669"/>
    <property type="project" value="UniProtKB-KW"/>
</dbReference>
<evidence type="ECO:0000256" key="2">
    <source>
        <dbReference type="ARBA" id="ARBA00022670"/>
    </source>
</evidence>
<evidence type="ECO:0000259" key="4">
    <source>
        <dbReference type="PROSITE" id="PS51767"/>
    </source>
</evidence>
<dbReference type="InterPro" id="IPR032861">
    <property type="entry name" value="TAXi_N"/>
</dbReference>
<protein>
    <submittedName>
        <fullName evidence="5">Aspartic protease in guard cell</fullName>
    </submittedName>
</protein>
<dbReference type="Pfam" id="PF14541">
    <property type="entry name" value="TAXi_C"/>
    <property type="match status" value="1"/>
</dbReference>
<dbReference type="GO" id="GO:0008233">
    <property type="term" value="F:peptidase activity"/>
    <property type="evidence" value="ECO:0007669"/>
    <property type="project" value="UniProtKB-KW"/>
</dbReference>
<evidence type="ECO:0000313" key="5">
    <source>
        <dbReference type="EMBL" id="KAF5179068.1"/>
    </source>
</evidence>
<comment type="similarity">
    <text evidence="1">Belongs to the peptidase A1 family.</text>
</comment>
<dbReference type="InterPro" id="IPR021109">
    <property type="entry name" value="Peptidase_aspartic_dom_sf"/>
</dbReference>
<name>A0A7J6V305_THATH</name>
<dbReference type="InterPro" id="IPR051708">
    <property type="entry name" value="Plant_Aspart_Prot_A1"/>
</dbReference>
<dbReference type="SUPFAM" id="SSF50630">
    <property type="entry name" value="Acid proteases"/>
    <property type="match status" value="1"/>
</dbReference>
<proteinExistence type="inferred from homology"/>
<organism evidence="5 6">
    <name type="scientific">Thalictrum thalictroides</name>
    <name type="common">Rue-anemone</name>
    <name type="synonym">Anemone thalictroides</name>
    <dbReference type="NCBI Taxonomy" id="46969"/>
    <lineage>
        <taxon>Eukaryota</taxon>
        <taxon>Viridiplantae</taxon>
        <taxon>Streptophyta</taxon>
        <taxon>Embryophyta</taxon>
        <taxon>Tracheophyta</taxon>
        <taxon>Spermatophyta</taxon>
        <taxon>Magnoliopsida</taxon>
        <taxon>Ranunculales</taxon>
        <taxon>Ranunculaceae</taxon>
        <taxon>Thalictroideae</taxon>
        <taxon>Thalictrum</taxon>
    </lineage>
</organism>
<evidence type="ECO:0000256" key="3">
    <source>
        <dbReference type="ARBA" id="ARBA00022801"/>
    </source>
</evidence>
<dbReference type="PANTHER" id="PTHR47967">
    <property type="entry name" value="OS07G0603500 PROTEIN-RELATED"/>
    <property type="match status" value="1"/>
</dbReference>
<dbReference type="Gene3D" id="2.40.70.10">
    <property type="entry name" value="Acid Proteases"/>
    <property type="match status" value="2"/>
</dbReference>
<keyword evidence="2 5" id="KW-0645">Protease</keyword>
<dbReference type="EMBL" id="JABWDY010039255">
    <property type="protein sequence ID" value="KAF5179068.1"/>
    <property type="molecule type" value="Genomic_DNA"/>
</dbReference>